<accession>A0A2T3ZMZ0</accession>
<feature type="region of interest" description="Disordered" evidence="1">
    <location>
        <begin position="59"/>
        <end position="88"/>
    </location>
</feature>
<evidence type="ECO:0000313" key="2">
    <source>
        <dbReference type="EMBL" id="PTB46168.1"/>
    </source>
</evidence>
<proteinExistence type="predicted"/>
<organism evidence="2 3">
    <name type="scientific">Trichoderma asperellum (strain ATCC 204424 / CBS 433.97 / NBRC 101777)</name>
    <dbReference type="NCBI Taxonomy" id="1042311"/>
    <lineage>
        <taxon>Eukaryota</taxon>
        <taxon>Fungi</taxon>
        <taxon>Dikarya</taxon>
        <taxon>Ascomycota</taxon>
        <taxon>Pezizomycotina</taxon>
        <taxon>Sordariomycetes</taxon>
        <taxon>Hypocreomycetidae</taxon>
        <taxon>Hypocreales</taxon>
        <taxon>Hypocreaceae</taxon>
        <taxon>Trichoderma</taxon>
    </lineage>
</organism>
<dbReference type="Proteomes" id="UP000240493">
    <property type="component" value="Unassembled WGS sequence"/>
</dbReference>
<name>A0A2T3ZMZ0_TRIA4</name>
<evidence type="ECO:0000313" key="3">
    <source>
        <dbReference type="Proteomes" id="UP000240493"/>
    </source>
</evidence>
<sequence>MPFMPLTKLSTPQTFPSPHYCSHLTTVEVCTLSPPESIARSSILLPRYFACITPQLAPATSPTHADAPQKVPGEKPAGLLQMPQDGKL</sequence>
<dbReference type="EMBL" id="KZ679256">
    <property type="protein sequence ID" value="PTB46168.1"/>
    <property type="molecule type" value="Genomic_DNA"/>
</dbReference>
<protein>
    <submittedName>
        <fullName evidence="2">Uncharacterized protein</fullName>
    </submittedName>
</protein>
<keyword evidence="3" id="KW-1185">Reference proteome</keyword>
<reference evidence="2 3" key="1">
    <citation type="submission" date="2016-07" db="EMBL/GenBank/DDBJ databases">
        <title>Multiple horizontal gene transfer events from other fungi enriched the ability of initially mycotrophic Trichoderma (Ascomycota) to feed on dead plant biomass.</title>
        <authorList>
            <consortium name="DOE Joint Genome Institute"/>
            <person name="Aerts A."/>
            <person name="Atanasova L."/>
            <person name="Chenthamara K."/>
            <person name="Zhang J."/>
            <person name="Grujic M."/>
            <person name="Henrissat B."/>
            <person name="Kuo A."/>
            <person name="Salamov A."/>
            <person name="Lipzen A."/>
            <person name="Labutti K."/>
            <person name="Barry K."/>
            <person name="Miao Y."/>
            <person name="Rahimi M.J."/>
            <person name="Shen Q."/>
            <person name="Grigoriev I.V."/>
            <person name="Kubicek C.P."/>
            <person name="Druzhinina I.S."/>
        </authorList>
    </citation>
    <scope>NUCLEOTIDE SEQUENCE [LARGE SCALE GENOMIC DNA]</scope>
    <source>
        <strain evidence="2 3">CBS 433.97</strain>
    </source>
</reference>
<dbReference type="AlphaFoldDB" id="A0A2T3ZMZ0"/>
<evidence type="ECO:0000256" key="1">
    <source>
        <dbReference type="SAM" id="MobiDB-lite"/>
    </source>
</evidence>
<gene>
    <name evidence="2" type="ORF">M441DRAFT_52936</name>
</gene>